<gene>
    <name evidence="1" type="ORF">NX801_03505</name>
</gene>
<sequence>MPERTRNEALAALLAEAQWSAAQLAKAVNTLGAAQGLSLRYDRSSVAHWLAGARPRRPVPDIVAAALSRRIGRLISSRATGMLQSSHSTAIPAFGVRWASPVEQILDLLRQDGDSNLRIPLSRTPYSVASLAVLPWSAAEQAPTPVDGDLVTAAQLETHSDMIASFTKLADWHGGRLVRPLVVAHLRDNAVPALVKPRPATRMDREVFTAVAQFVHILAGMSDDSGHHGLTQLYYLSALELARAAGNARQFAIGLRAMSTHALRLRLPRQALDLADMAVAVLGGRGDGAAQAFLLSQRAHAHACAGRFREARADLIAAERQHDRASSSAGPFFVYPRAALNYQRYQTLGAMRESAEALSALHASAHDRAQTDRRRTALTLARLAEVYLAVGRLDEGLRYARSFLRAYPHMHSAHVDTARQRLGHALARYPSEPQARALAEQMSSTRNPG</sequence>
<proteinExistence type="predicted"/>
<dbReference type="EMBL" id="JANUGQ010000002">
    <property type="protein sequence ID" value="MCS0634737.1"/>
    <property type="molecule type" value="Genomic_DNA"/>
</dbReference>
<comment type="caution">
    <text evidence="1">The sequence shown here is derived from an EMBL/GenBank/DDBJ whole genome shotgun (WGS) entry which is preliminary data.</text>
</comment>
<reference evidence="1" key="1">
    <citation type="submission" date="2022-08" db="EMBL/GenBank/DDBJ databases">
        <authorList>
            <person name="Somphong A."/>
            <person name="Phongsopitanun W."/>
        </authorList>
    </citation>
    <scope>NUCLEOTIDE SEQUENCE</scope>
    <source>
        <strain evidence="1">LP05-1</strain>
    </source>
</reference>
<keyword evidence="2" id="KW-1185">Reference proteome</keyword>
<accession>A0ABT2CBF9</accession>
<dbReference type="InterPro" id="IPR011990">
    <property type="entry name" value="TPR-like_helical_dom_sf"/>
</dbReference>
<dbReference type="RefSeq" id="WP_258785380.1">
    <property type="nucleotide sequence ID" value="NZ_JANUGQ010000002.1"/>
</dbReference>
<evidence type="ECO:0008006" key="3">
    <source>
        <dbReference type="Google" id="ProtNLM"/>
    </source>
</evidence>
<dbReference type="SUPFAM" id="SSF48452">
    <property type="entry name" value="TPR-like"/>
    <property type="match status" value="1"/>
</dbReference>
<evidence type="ECO:0000313" key="1">
    <source>
        <dbReference type="EMBL" id="MCS0634737.1"/>
    </source>
</evidence>
<evidence type="ECO:0000313" key="2">
    <source>
        <dbReference type="Proteomes" id="UP001431313"/>
    </source>
</evidence>
<organism evidence="1 2">
    <name type="scientific">Streptomyces pyxinae</name>
    <dbReference type="NCBI Taxonomy" id="2970734"/>
    <lineage>
        <taxon>Bacteria</taxon>
        <taxon>Bacillati</taxon>
        <taxon>Actinomycetota</taxon>
        <taxon>Actinomycetes</taxon>
        <taxon>Kitasatosporales</taxon>
        <taxon>Streptomycetaceae</taxon>
        <taxon>Streptomyces</taxon>
    </lineage>
</organism>
<dbReference type="Proteomes" id="UP001431313">
    <property type="component" value="Unassembled WGS sequence"/>
</dbReference>
<protein>
    <recommendedName>
        <fullName evidence="3">Transcriptional regulator</fullName>
    </recommendedName>
</protein>
<name>A0ABT2CBF9_9ACTN</name>